<evidence type="ECO:0000313" key="5">
    <source>
        <dbReference type="Proteomes" id="UP000184383"/>
    </source>
</evidence>
<dbReference type="Pfam" id="PF10342">
    <property type="entry name" value="Kre9_KNH"/>
    <property type="match status" value="1"/>
</dbReference>
<evidence type="ECO:0000256" key="2">
    <source>
        <dbReference type="SAM" id="SignalP"/>
    </source>
</evidence>
<evidence type="ECO:0000259" key="3">
    <source>
        <dbReference type="Pfam" id="PF10342"/>
    </source>
</evidence>
<dbReference type="OrthoDB" id="5316007at2759"/>
<accession>A0A1L9R6E5</accession>
<sequence length="186" mass="18513">MRFTLASIVAFVASAAAVSVTSPTKNEDVDLSNGVTIKWSSVSSDPSSFSIYLVNMNSYPNVDKLIADDVKTSDGSYTIDSLSGIDNGSGFQINLISKDPKNSGILAQSQQFNVESSSSSSSTTTAASSTSTATSASASASSSINASSSGSASASATPTTVDNGAGALAVPAAAGSLLMGLFALVL</sequence>
<dbReference type="VEuPathDB" id="FungiDB:ASPWEDRAFT_713709"/>
<name>A0A1L9R6E5_ASPWE</name>
<dbReference type="InterPro" id="IPR018466">
    <property type="entry name" value="Kre9/Knh1-like_N"/>
</dbReference>
<feature type="domain" description="Yeast cell wall synthesis Kre9/Knh1-like N-terminal" evidence="3">
    <location>
        <begin position="22"/>
        <end position="114"/>
    </location>
</feature>
<keyword evidence="5" id="KW-1185">Reference proteome</keyword>
<protein>
    <recommendedName>
        <fullName evidence="3">Yeast cell wall synthesis Kre9/Knh1-like N-terminal domain-containing protein</fullName>
    </recommendedName>
</protein>
<dbReference type="EMBL" id="KV878217">
    <property type="protein sequence ID" value="OJJ30457.1"/>
    <property type="molecule type" value="Genomic_DNA"/>
</dbReference>
<keyword evidence="1 2" id="KW-0732">Signal</keyword>
<dbReference type="GeneID" id="63755021"/>
<evidence type="ECO:0000256" key="1">
    <source>
        <dbReference type="ARBA" id="ARBA00022729"/>
    </source>
</evidence>
<evidence type="ECO:0000313" key="4">
    <source>
        <dbReference type="EMBL" id="OJJ30457.1"/>
    </source>
</evidence>
<dbReference type="STRING" id="1073089.A0A1L9R6E5"/>
<dbReference type="InterPro" id="IPR052479">
    <property type="entry name" value="GPI-anchor_Adhesion_Reg"/>
</dbReference>
<dbReference type="PANTHER" id="PTHR35185">
    <property type="entry name" value="SERINE/THREONINE-RICH PROTEIN ADG2-RELATED"/>
    <property type="match status" value="1"/>
</dbReference>
<dbReference type="AlphaFoldDB" id="A0A1L9R6E5"/>
<gene>
    <name evidence="4" type="ORF">ASPWEDRAFT_713709</name>
</gene>
<dbReference type="RefSeq" id="XP_040684134.1">
    <property type="nucleotide sequence ID" value="XM_040839173.1"/>
</dbReference>
<dbReference type="PANTHER" id="PTHR35185:SF1">
    <property type="entry name" value="UPF0619 GPI-ANCHORED MEMBRANE PROTEIN C1322.10"/>
    <property type="match status" value="1"/>
</dbReference>
<proteinExistence type="predicted"/>
<reference evidence="5" key="1">
    <citation type="journal article" date="2017" name="Genome Biol.">
        <title>Comparative genomics reveals high biological diversity and specific adaptations in the industrially and medically important fungal genus Aspergillus.</title>
        <authorList>
            <person name="de Vries R.P."/>
            <person name="Riley R."/>
            <person name="Wiebenga A."/>
            <person name="Aguilar-Osorio G."/>
            <person name="Amillis S."/>
            <person name="Uchima C.A."/>
            <person name="Anderluh G."/>
            <person name="Asadollahi M."/>
            <person name="Askin M."/>
            <person name="Barry K."/>
            <person name="Battaglia E."/>
            <person name="Bayram O."/>
            <person name="Benocci T."/>
            <person name="Braus-Stromeyer S.A."/>
            <person name="Caldana C."/>
            <person name="Canovas D."/>
            <person name="Cerqueira G.C."/>
            <person name="Chen F."/>
            <person name="Chen W."/>
            <person name="Choi C."/>
            <person name="Clum A."/>
            <person name="Dos Santos R.A."/>
            <person name="Damasio A.R."/>
            <person name="Diallinas G."/>
            <person name="Emri T."/>
            <person name="Fekete E."/>
            <person name="Flipphi M."/>
            <person name="Freyberg S."/>
            <person name="Gallo A."/>
            <person name="Gournas C."/>
            <person name="Habgood R."/>
            <person name="Hainaut M."/>
            <person name="Harispe M.L."/>
            <person name="Henrissat B."/>
            <person name="Hilden K.S."/>
            <person name="Hope R."/>
            <person name="Hossain A."/>
            <person name="Karabika E."/>
            <person name="Karaffa L."/>
            <person name="Karanyi Z."/>
            <person name="Krasevec N."/>
            <person name="Kuo A."/>
            <person name="Kusch H."/>
            <person name="LaButti K."/>
            <person name="Lagendijk E.L."/>
            <person name="Lapidus A."/>
            <person name="Levasseur A."/>
            <person name="Lindquist E."/>
            <person name="Lipzen A."/>
            <person name="Logrieco A.F."/>
            <person name="MacCabe A."/>
            <person name="Maekelae M.R."/>
            <person name="Malavazi I."/>
            <person name="Melin P."/>
            <person name="Meyer V."/>
            <person name="Mielnichuk N."/>
            <person name="Miskei M."/>
            <person name="Molnar A.P."/>
            <person name="Mule G."/>
            <person name="Ngan C.Y."/>
            <person name="Orejas M."/>
            <person name="Orosz E."/>
            <person name="Ouedraogo J.P."/>
            <person name="Overkamp K.M."/>
            <person name="Park H.-S."/>
            <person name="Perrone G."/>
            <person name="Piumi F."/>
            <person name="Punt P.J."/>
            <person name="Ram A.F."/>
            <person name="Ramon A."/>
            <person name="Rauscher S."/>
            <person name="Record E."/>
            <person name="Riano-Pachon D.M."/>
            <person name="Robert V."/>
            <person name="Roehrig J."/>
            <person name="Ruller R."/>
            <person name="Salamov A."/>
            <person name="Salih N.S."/>
            <person name="Samson R.A."/>
            <person name="Sandor E."/>
            <person name="Sanguinetti M."/>
            <person name="Schuetze T."/>
            <person name="Sepcic K."/>
            <person name="Shelest E."/>
            <person name="Sherlock G."/>
            <person name="Sophianopoulou V."/>
            <person name="Squina F.M."/>
            <person name="Sun H."/>
            <person name="Susca A."/>
            <person name="Todd R.B."/>
            <person name="Tsang A."/>
            <person name="Unkles S.E."/>
            <person name="van de Wiele N."/>
            <person name="van Rossen-Uffink D."/>
            <person name="Oliveira J.V."/>
            <person name="Vesth T.C."/>
            <person name="Visser J."/>
            <person name="Yu J.-H."/>
            <person name="Zhou M."/>
            <person name="Andersen M.R."/>
            <person name="Archer D.B."/>
            <person name="Baker S.E."/>
            <person name="Benoit I."/>
            <person name="Brakhage A.A."/>
            <person name="Braus G.H."/>
            <person name="Fischer R."/>
            <person name="Frisvad J.C."/>
            <person name="Goldman G.H."/>
            <person name="Houbraken J."/>
            <person name="Oakley B."/>
            <person name="Pocsi I."/>
            <person name="Scazzocchio C."/>
            <person name="Seiboth B."/>
            <person name="vanKuyk P.A."/>
            <person name="Wortman J."/>
            <person name="Dyer P.S."/>
            <person name="Grigoriev I.V."/>
        </authorList>
    </citation>
    <scope>NUCLEOTIDE SEQUENCE [LARGE SCALE GENOMIC DNA]</scope>
    <source>
        <strain evidence="5">DTO 134E9</strain>
    </source>
</reference>
<feature type="chain" id="PRO_5012860649" description="Yeast cell wall synthesis Kre9/Knh1-like N-terminal domain-containing protein" evidence="2">
    <location>
        <begin position="18"/>
        <end position="186"/>
    </location>
</feature>
<dbReference type="Proteomes" id="UP000184383">
    <property type="component" value="Unassembled WGS sequence"/>
</dbReference>
<organism evidence="4 5">
    <name type="scientific">Aspergillus wentii DTO 134E9</name>
    <dbReference type="NCBI Taxonomy" id="1073089"/>
    <lineage>
        <taxon>Eukaryota</taxon>
        <taxon>Fungi</taxon>
        <taxon>Dikarya</taxon>
        <taxon>Ascomycota</taxon>
        <taxon>Pezizomycotina</taxon>
        <taxon>Eurotiomycetes</taxon>
        <taxon>Eurotiomycetidae</taxon>
        <taxon>Eurotiales</taxon>
        <taxon>Aspergillaceae</taxon>
        <taxon>Aspergillus</taxon>
        <taxon>Aspergillus subgen. Cremei</taxon>
    </lineage>
</organism>
<feature type="signal peptide" evidence="2">
    <location>
        <begin position="1"/>
        <end position="17"/>
    </location>
</feature>